<dbReference type="Gramene" id="scaffold_100647.1">
    <property type="protein sequence ID" value="scaffold_100647.1"/>
    <property type="gene ID" value="scaffold_100647.1"/>
</dbReference>
<sequence>MMHSTVQHGGNKSGKSNVWANTNLAKTVAALDEFKFGFPSGGLTTVSNKWWGRPEKGGRQDVGGENTEYGDGDVKDEAASHTQNSLVAIRKRIAEEGREAVELGLHKGFCSKRPDKRDQALLFQIFNAALPKDWVTDSS</sequence>
<organism evidence="3">
    <name type="scientific">Arabidopsis lyrata subsp. lyrata</name>
    <name type="common">Lyre-leaved rock-cress</name>
    <dbReference type="NCBI Taxonomy" id="81972"/>
    <lineage>
        <taxon>Eukaryota</taxon>
        <taxon>Viridiplantae</taxon>
        <taxon>Streptophyta</taxon>
        <taxon>Embryophyta</taxon>
        <taxon>Tracheophyta</taxon>
        <taxon>Spermatophyta</taxon>
        <taxon>Magnoliopsida</taxon>
        <taxon>eudicotyledons</taxon>
        <taxon>Gunneridae</taxon>
        <taxon>Pentapetalae</taxon>
        <taxon>rosids</taxon>
        <taxon>malvids</taxon>
        <taxon>Brassicales</taxon>
        <taxon>Brassicaceae</taxon>
        <taxon>Camelineae</taxon>
        <taxon>Arabidopsis</taxon>
    </lineage>
</organism>
<dbReference type="HOGENOM" id="CLU_081993_1_0_1"/>
<gene>
    <name evidence="2" type="ORF">ARALYDRAFT_887853</name>
</gene>
<accession>D7KG41</accession>
<feature type="region of interest" description="Disordered" evidence="1">
    <location>
        <begin position="47"/>
        <end position="81"/>
    </location>
</feature>
<dbReference type="OrthoDB" id="6270329at2759"/>
<dbReference type="AlphaFoldDB" id="D7KG41"/>
<dbReference type="STRING" id="81972.D7KG41"/>
<keyword evidence="3" id="KW-1185">Reference proteome</keyword>
<evidence type="ECO:0000313" key="3">
    <source>
        <dbReference type="Proteomes" id="UP000008694"/>
    </source>
</evidence>
<protein>
    <submittedName>
        <fullName evidence="2">Uncharacterized protein</fullName>
    </submittedName>
</protein>
<dbReference type="eggNOG" id="ENOG502R7EX">
    <property type="taxonomic scope" value="Eukaryota"/>
</dbReference>
<evidence type="ECO:0000313" key="2">
    <source>
        <dbReference type="EMBL" id="EFH65866.1"/>
    </source>
</evidence>
<dbReference type="PANTHER" id="PTHR48316:SF1">
    <property type="match status" value="1"/>
</dbReference>
<reference evidence="3" key="1">
    <citation type="journal article" date="2011" name="Nat. Genet.">
        <title>The Arabidopsis lyrata genome sequence and the basis of rapid genome size change.</title>
        <authorList>
            <person name="Hu T.T."/>
            <person name="Pattyn P."/>
            <person name="Bakker E.G."/>
            <person name="Cao J."/>
            <person name="Cheng J.-F."/>
            <person name="Clark R.M."/>
            <person name="Fahlgren N."/>
            <person name="Fawcett J.A."/>
            <person name="Grimwood J."/>
            <person name="Gundlach H."/>
            <person name="Haberer G."/>
            <person name="Hollister J.D."/>
            <person name="Ossowski S."/>
            <person name="Ottilar R.P."/>
            <person name="Salamov A.A."/>
            <person name="Schneeberger K."/>
            <person name="Spannagl M."/>
            <person name="Wang X."/>
            <person name="Yang L."/>
            <person name="Nasrallah M.E."/>
            <person name="Bergelson J."/>
            <person name="Carrington J.C."/>
            <person name="Gaut B.S."/>
            <person name="Schmutz J."/>
            <person name="Mayer K.F.X."/>
            <person name="Van de Peer Y."/>
            <person name="Grigoriev I.V."/>
            <person name="Nordborg M."/>
            <person name="Weigel D."/>
            <person name="Guo Y.-L."/>
        </authorList>
    </citation>
    <scope>NUCLEOTIDE SEQUENCE [LARGE SCALE GENOMIC DNA]</scope>
    <source>
        <strain evidence="3">cv. MN47</strain>
    </source>
</reference>
<evidence type="ECO:0000256" key="1">
    <source>
        <dbReference type="SAM" id="MobiDB-lite"/>
    </source>
</evidence>
<dbReference type="KEGG" id="aly:9325671"/>
<dbReference type="EMBL" id="GL348713">
    <property type="protein sequence ID" value="EFH65866.1"/>
    <property type="molecule type" value="Genomic_DNA"/>
</dbReference>
<name>D7KG41_ARALL</name>
<dbReference type="PANTHER" id="PTHR48316">
    <property type="match status" value="1"/>
</dbReference>
<dbReference type="Proteomes" id="UP000008694">
    <property type="component" value="Unassembled WGS sequence"/>
</dbReference>
<proteinExistence type="predicted"/>